<evidence type="ECO:0008006" key="3">
    <source>
        <dbReference type="Google" id="ProtNLM"/>
    </source>
</evidence>
<evidence type="ECO:0000313" key="1">
    <source>
        <dbReference type="EMBL" id="MDK2562914.1"/>
    </source>
</evidence>
<sequence>MIFKLLKGYIVENRKKICILIFAVAIANMVIFANSTSKKSQSNYTIDTIYNQMPAYQAQAFNVKTNTLNEVVKNKNVKSCEFQKYFGGVKYAQDSYKLGSYNDKHFETFKNKLIVGNKPTKPNEIILPKVLYDEVGKDDSFNISKDLNEFKPFDISLRYVKEYKDSNNIQQIVDENQSFKVVGVYDMT</sequence>
<protein>
    <recommendedName>
        <fullName evidence="3">ABC transporter permease</fullName>
    </recommendedName>
</protein>
<dbReference type="EMBL" id="JASKYM010000001">
    <property type="protein sequence ID" value="MDK2562914.1"/>
    <property type="molecule type" value="Genomic_DNA"/>
</dbReference>
<name>A0ABT7E7L8_9FIRM</name>
<dbReference type="Proteomes" id="UP001301012">
    <property type="component" value="Unassembled WGS sequence"/>
</dbReference>
<accession>A0ABT7E7L8</accession>
<organism evidence="1 2">
    <name type="scientific">Romboutsia sedimentorum</name>
    <dbReference type="NCBI Taxonomy" id="1368474"/>
    <lineage>
        <taxon>Bacteria</taxon>
        <taxon>Bacillati</taxon>
        <taxon>Bacillota</taxon>
        <taxon>Clostridia</taxon>
        <taxon>Peptostreptococcales</taxon>
        <taxon>Peptostreptococcaceae</taxon>
        <taxon>Romboutsia</taxon>
    </lineage>
</organism>
<gene>
    <name evidence="1" type="ORF">QOZ84_05085</name>
</gene>
<comment type="caution">
    <text evidence="1">The sequence shown here is derived from an EMBL/GenBank/DDBJ whole genome shotgun (WGS) entry which is preliminary data.</text>
</comment>
<dbReference type="RefSeq" id="WP_284131861.1">
    <property type="nucleotide sequence ID" value="NZ_JASKYM010000001.1"/>
</dbReference>
<keyword evidence="2" id="KW-1185">Reference proteome</keyword>
<proteinExistence type="predicted"/>
<reference evidence="1 2" key="1">
    <citation type="submission" date="2023-05" db="EMBL/GenBank/DDBJ databases">
        <title>Rombocin, a short stable natural nisin variant, displays selective antimicrobial activity against Listeria monocytogenes and employs dual mode of action to kill target bacterial strains.</title>
        <authorList>
            <person name="Wambui J."/>
            <person name="Stephan R."/>
            <person name="Kuipers O.P."/>
        </authorList>
    </citation>
    <scope>NUCLEOTIDE SEQUENCE [LARGE SCALE GENOMIC DNA]</scope>
    <source>
        <strain evidence="1 2">RC002</strain>
    </source>
</reference>
<evidence type="ECO:0000313" key="2">
    <source>
        <dbReference type="Proteomes" id="UP001301012"/>
    </source>
</evidence>